<accession>A0A1Y3BHL5</accession>
<dbReference type="AlphaFoldDB" id="A0A1Y3BHL5"/>
<sequence length="76" mass="8700">MPFGLSWSSYLTRVMAALAATFCESHVNHFMTKISIFQLYFHPPQRIEQMLETKKAELEQQPQSSSSTTTKMANQS</sequence>
<evidence type="ECO:0008006" key="5">
    <source>
        <dbReference type="Google" id="ProtNLM"/>
    </source>
</evidence>
<feature type="region of interest" description="Disordered" evidence="1">
    <location>
        <begin position="55"/>
        <end position="76"/>
    </location>
</feature>
<dbReference type="EMBL" id="MUJZ01022049">
    <property type="protein sequence ID" value="OTF79637.1"/>
    <property type="molecule type" value="Genomic_DNA"/>
</dbReference>
<organism evidence="3 4">
    <name type="scientific">Euroglyphus maynei</name>
    <name type="common">Mayne's house dust mite</name>
    <dbReference type="NCBI Taxonomy" id="6958"/>
    <lineage>
        <taxon>Eukaryota</taxon>
        <taxon>Metazoa</taxon>
        <taxon>Ecdysozoa</taxon>
        <taxon>Arthropoda</taxon>
        <taxon>Chelicerata</taxon>
        <taxon>Arachnida</taxon>
        <taxon>Acari</taxon>
        <taxon>Acariformes</taxon>
        <taxon>Sarcoptiformes</taxon>
        <taxon>Astigmata</taxon>
        <taxon>Psoroptidia</taxon>
        <taxon>Analgoidea</taxon>
        <taxon>Pyroglyphidae</taxon>
        <taxon>Pyroglyphinae</taxon>
        <taxon>Euroglyphus</taxon>
    </lineage>
</organism>
<name>A0A1Y3BHL5_EURMA</name>
<protein>
    <recommendedName>
        <fullName evidence="5">Secreted protein</fullName>
    </recommendedName>
</protein>
<dbReference type="Proteomes" id="UP000194236">
    <property type="component" value="Unassembled WGS sequence"/>
</dbReference>
<evidence type="ECO:0000256" key="1">
    <source>
        <dbReference type="SAM" id="MobiDB-lite"/>
    </source>
</evidence>
<feature type="signal peptide" evidence="2">
    <location>
        <begin position="1"/>
        <end position="19"/>
    </location>
</feature>
<keyword evidence="2" id="KW-0732">Signal</keyword>
<gene>
    <name evidence="3" type="ORF">BLA29_003657</name>
</gene>
<feature type="chain" id="PRO_5012079157" description="Secreted protein" evidence="2">
    <location>
        <begin position="20"/>
        <end position="76"/>
    </location>
</feature>
<proteinExistence type="predicted"/>
<evidence type="ECO:0000313" key="3">
    <source>
        <dbReference type="EMBL" id="OTF79637.1"/>
    </source>
</evidence>
<evidence type="ECO:0000256" key="2">
    <source>
        <dbReference type="SAM" id="SignalP"/>
    </source>
</evidence>
<comment type="caution">
    <text evidence="3">The sequence shown here is derived from an EMBL/GenBank/DDBJ whole genome shotgun (WGS) entry which is preliminary data.</text>
</comment>
<keyword evidence="4" id="KW-1185">Reference proteome</keyword>
<reference evidence="3 4" key="1">
    <citation type="submission" date="2017-03" db="EMBL/GenBank/DDBJ databases">
        <title>Genome Survey of Euroglyphus maynei.</title>
        <authorList>
            <person name="Arlian L.G."/>
            <person name="Morgan M.S."/>
            <person name="Rider S.D."/>
        </authorList>
    </citation>
    <scope>NUCLEOTIDE SEQUENCE [LARGE SCALE GENOMIC DNA]</scope>
    <source>
        <strain evidence="3">Arlian Lab</strain>
        <tissue evidence="3">Whole body</tissue>
    </source>
</reference>
<evidence type="ECO:0000313" key="4">
    <source>
        <dbReference type="Proteomes" id="UP000194236"/>
    </source>
</evidence>